<sequence length="63" mass="7032">MHSTFAFFKTARSILDKRTVPKFGFIAADSMVHYIQVIKHTLPKGFVAVAILACCMDDGPPKY</sequence>
<dbReference type="EMBL" id="ARZY01000033">
    <property type="protein sequence ID" value="EWH08942.1"/>
    <property type="molecule type" value="Genomic_DNA"/>
</dbReference>
<dbReference type="AlphaFoldDB" id="W7QJ33"/>
<evidence type="ECO:0000313" key="2">
    <source>
        <dbReference type="Proteomes" id="UP000019276"/>
    </source>
</evidence>
<dbReference type="Proteomes" id="UP000019276">
    <property type="component" value="Unassembled WGS sequence"/>
</dbReference>
<proteinExistence type="predicted"/>
<keyword evidence="2" id="KW-1185">Reference proteome</keyword>
<accession>W7QJ33</accession>
<evidence type="ECO:0000313" key="1">
    <source>
        <dbReference type="EMBL" id="EWH08942.1"/>
    </source>
</evidence>
<organism evidence="1 2">
    <name type="scientific">Catenovulum agarivorans DS-2</name>
    <dbReference type="NCBI Taxonomy" id="1328313"/>
    <lineage>
        <taxon>Bacteria</taxon>
        <taxon>Pseudomonadati</taxon>
        <taxon>Pseudomonadota</taxon>
        <taxon>Gammaproteobacteria</taxon>
        <taxon>Alteromonadales</taxon>
        <taxon>Alteromonadaceae</taxon>
        <taxon>Catenovulum</taxon>
    </lineage>
</organism>
<dbReference type="STRING" id="1328313.DS2_15074"/>
<gene>
    <name evidence="1" type="ORF">DS2_15074</name>
</gene>
<name>W7QJ33_9ALTE</name>
<reference evidence="1 2" key="1">
    <citation type="journal article" date="2014" name="Genome Announc.">
        <title>Draft Genome Sequence of the Agar-Degrading Bacterium Catenovulum sp. Strain DS-2, Isolated from Intestines of Haliotis diversicolor.</title>
        <authorList>
            <person name="Shan D."/>
            <person name="Li X."/>
            <person name="Gu Z."/>
            <person name="Wei G."/>
            <person name="Gao Z."/>
            <person name="Shao Z."/>
        </authorList>
    </citation>
    <scope>NUCLEOTIDE SEQUENCE [LARGE SCALE GENOMIC DNA]</scope>
    <source>
        <strain evidence="1 2">DS-2</strain>
    </source>
</reference>
<protein>
    <submittedName>
        <fullName evidence="1">Uncharacterized protein</fullName>
    </submittedName>
</protein>
<comment type="caution">
    <text evidence="1">The sequence shown here is derived from an EMBL/GenBank/DDBJ whole genome shotgun (WGS) entry which is preliminary data.</text>
</comment>